<dbReference type="SMART" id="SM00365">
    <property type="entry name" value="LRR_SD22"/>
    <property type="match status" value="4"/>
</dbReference>
<dbReference type="InterPro" id="IPR032675">
    <property type="entry name" value="LRR_dom_sf"/>
</dbReference>
<organism evidence="5 6">
    <name type="scientific">Cordylochernes scorpioides</name>
    <dbReference type="NCBI Taxonomy" id="51811"/>
    <lineage>
        <taxon>Eukaryota</taxon>
        <taxon>Metazoa</taxon>
        <taxon>Ecdysozoa</taxon>
        <taxon>Arthropoda</taxon>
        <taxon>Chelicerata</taxon>
        <taxon>Arachnida</taxon>
        <taxon>Pseudoscorpiones</taxon>
        <taxon>Cheliferoidea</taxon>
        <taxon>Chernetidae</taxon>
        <taxon>Cordylochernes</taxon>
    </lineage>
</organism>
<dbReference type="InterPro" id="IPR003591">
    <property type="entry name" value="Leu-rich_rpt_typical-subtyp"/>
</dbReference>
<dbReference type="EMBL" id="CP092882">
    <property type="protein sequence ID" value="UYV81226.1"/>
    <property type="molecule type" value="Genomic_DNA"/>
</dbReference>
<dbReference type="Proteomes" id="UP001235939">
    <property type="component" value="Chromosome 20"/>
</dbReference>
<gene>
    <name evidence="5" type="ORF">LAZ67_20000395</name>
</gene>
<reference evidence="5 6" key="1">
    <citation type="submission" date="2022-01" db="EMBL/GenBank/DDBJ databases">
        <title>A chromosomal length assembly of Cordylochernes scorpioides.</title>
        <authorList>
            <person name="Zeh D."/>
            <person name="Zeh J."/>
        </authorList>
    </citation>
    <scope>NUCLEOTIDE SEQUENCE [LARGE SCALE GENOMIC DNA]</scope>
    <source>
        <strain evidence="5">IN4F17</strain>
        <tissue evidence="5">Whole Body</tissue>
    </source>
</reference>
<dbReference type="InterPro" id="IPR001611">
    <property type="entry name" value="Leu-rich_rpt"/>
</dbReference>
<dbReference type="PRINTS" id="PR00019">
    <property type="entry name" value="LEURICHRPT"/>
</dbReference>
<feature type="transmembrane region" description="Helical" evidence="3">
    <location>
        <begin position="711"/>
        <end position="734"/>
    </location>
</feature>
<dbReference type="SUPFAM" id="SSF52047">
    <property type="entry name" value="RNI-like"/>
    <property type="match status" value="1"/>
</dbReference>
<dbReference type="Pfam" id="PF13855">
    <property type="entry name" value="LRR_8"/>
    <property type="match status" value="3"/>
</dbReference>
<sequence length="787" mass="87418">MIVVDETWLVVAAGRRPRTAAPCEPMGLLPTLVTFLAAVLQATAACPEGCHCDTGGAVVCVGDGGTSRAPPSTLPAHTSVLKLRNYGLESLPPRRLLRKELVRLDLSHNLLANLSREAFRGLGGLQALDLGDNRLVRVDGAFGPLAALENLSLRGNALSRLSAATFEGLSHLQHLNLDANQIASLDPAAFQSLPALAHLILSRNPLPSNLSRLDFFGSRLQFVDVSQVGLARVPACLTTHVRDLRLARNSLTRVSAGDFESYPYLGLLVLDDNHIAEVERDALGRLEYLQRLWLNGNALRHVPAALPPSLRALYLEENLLESLPDHCFRGLAHLQQLFLQRNHISTVAPCVFCDVGSLRNLDLQANLIENLTALVFANLTRLESLDLSQNNLKWMDGRAFAGLENLRVLQLSRLARSVRLEESLFEPLRRLQTLEMYNSWSVATQTLNSSRLLHGLRNVQELNVMHNRIQRIRPDLPSFFPFLKLIKLSENEWQCDRDVLWMTKWMHYTSVQFYQSYRITCSEPPELLNQPVILLTEYSFPTTTTQIPLEDTTGVNTTEISNTTSRENYTEPLTEPIVTSTPFVSTMFESTSLPNVSQSQPTTPITTTPLTETTTIAITTKEDTTQSTTTIIYNNETTSTTLQQTAQENETETTKHINPTTEITTTTTVVETDNTAVAQPIKTGSLQASALQAAALDEPKFKQPHHEPPAWLAWGGMAFAAVLSLSVLALASTYRDWQVKRRRRARHIAYSPHNDEISIVTVSEGTVGVRTPTHHGLRNKLYFDLYS</sequence>
<evidence type="ECO:0000256" key="4">
    <source>
        <dbReference type="SAM" id="SignalP"/>
    </source>
</evidence>
<accession>A0ABY6LLQ3</accession>
<dbReference type="PANTHER" id="PTHR24366:SF96">
    <property type="entry name" value="LEUCINE RICH REPEAT CONTAINING 53"/>
    <property type="match status" value="1"/>
</dbReference>
<keyword evidence="2" id="KW-0677">Repeat</keyword>
<keyword evidence="1" id="KW-0433">Leucine-rich repeat</keyword>
<keyword evidence="3" id="KW-0472">Membrane</keyword>
<keyword evidence="4" id="KW-0732">Signal</keyword>
<dbReference type="SUPFAM" id="SSF52058">
    <property type="entry name" value="L domain-like"/>
    <property type="match status" value="1"/>
</dbReference>
<proteinExistence type="predicted"/>
<dbReference type="PROSITE" id="PS51450">
    <property type="entry name" value="LRR"/>
    <property type="match status" value="2"/>
</dbReference>
<evidence type="ECO:0000313" key="6">
    <source>
        <dbReference type="Proteomes" id="UP001235939"/>
    </source>
</evidence>
<evidence type="ECO:0000256" key="2">
    <source>
        <dbReference type="ARBA" id="ARBA00022737"/>
    </source>
</evidence>
<feature type="signal peptide" evidence="4">
    <location>
        <begin position="1"/>
        <end position="44"/>
    </location>
</feature>
<dbReference type="SMART" id="SM00369">
    <property type="entry name" value="LRR_TYP"/>
    <property type="match status" value="12"/>
</dbReference>
<protein>
    <submittedName>
        <fullName evidence="5">Uncharacterized protein</fullName>
    </submittedName>
</protein>
<evidence type="ECO:0000256" key="3">
    <source>
        <dbReference type="SAM" id="Phobius"/>
    </source>
</evidence>
<keyword evidence="3" id="KW-1133">Transmembrane helix</keyword>
<keyword evidence="3" id="KW-0812">Transmembrane</keyword>
<keyword evidence="6" id="KW-1185">Reference proteome</keyword>
<dbReference type="PANTHER" id="PTHR24366">
    <property type="entry name" value="IG(IMMUNOGLOBULIN) AND LRR(LEUCINE RICH REPEAT) DOMAINS"/>
    <property type="match status" value="1"/>
</dbReference>
<name>A0ABY6LLQ3_9ARAC</name>
<evidence type="ECO:0000313" key="5">
    <source>
        <dbReference type="EMBL" id="UYV81226.1"/>
    </source>
</evidence>
<feature type="chain" id="PRO_5046565465" evidence="4">
    <location>
        <begin position="45"/>
        <end position="787"/>
    </location>
</feature>
<evidence type="ECO:0000256" key="1">
    <source>
        <dbReference type="ARBA" id="ARBA00022614"/>
    </source>
</evidence>
<dbReference type="Gene3D" id="3.80.10.10">
    <property type="entry name" value="Ribonuclease Inhibitor"/>
    <property type="match status" value="4"/>
</dbReference>